<organism evidence="1 2">
    <name type="scientific">Funneliformis caledonium</name>
    <dbReference type="NCBI Taxonomy" id="1117310"/>
    <lineage>
        <taxon>Eukaryota</taxon>
        <taxon>Fungi</taxon>
        <taxon>Fungi incertae sedis</taxon>
        <taxon>Mucoromycota</taxon>
        <taxon>Glomeromycotina</taxon>
        <taxon>Glomeromycetes</taxon>
        <taxon>Glomerales</taxon>
        <taxon>Glomeraceae</taxon>
        <taxon>Funneliformis</taxon>
    </lineage>
</organism>
<keyword evidence="2" id="KW-1185">Reference proteome</keyword>
<name>A0A9N8V5D1_9GLOM</name>
<evidence type="ECO:0000313" key="2">
    <source>
        <dbReference type="Proteomes" id="UP000789570"/>
    </source>
</evidence>
<accession>A0A9N8V5D1</accession>
<protein>
    <submittedName>
        <fullName evidence="1">7511_t:CDS:1</fullName>
    </submittedName>
</protein>
<dbReference type="Proteomes" id="UP000789570">
    <property type="component" value="Unassembled WGS sequence"/>
</dbReference>
<gene>
    <name evidence="1" type="ORF">FCALED_LOCUS777</name>
</gene>
<reference evidence="1" key="1">
    <citation type="submission" date="2021-06" db="EMBL/GenBank/DDBJ databases">
        <authorList>
            <person name="Kallberg Y."/>
            <person name="Tangrot J."/>
            <person name="Rosling A."/>
        </authorList>
    </citation>
    <scope>NUCLEOTIDE SEQUENCE</scope>
    <source>
        <strain evidence="1">UK204</strain>
    </source>
</reference>
<feature type="non-terminal residue" evidence="1">
    <location>
        <position position="1"/>
    </location>
</feature>
<proteinExistence type="predicted"/>
<evidence type="ECO:0000313" key="1">
    <source>
        <dbReference type="EMBL" id="CAG8444225.1"/>
    </source>
</evidence>
<comment type="caution">
    <text evidence="1">The sequence shown here is derived from an EMBL/GenBank/DDBJ whole genome shotgun (WGS) entry which is preliminary data.</text>
</comment>
<dbReference type="EMBL" id="CAJVPQ010000083">
    <property type="protein sequence ID" value="CAG8444225.1"/>
    <property type="molecule type" value="Genomic_DNA"/>
</dbReference>
<sequence>YILTYTDFYTITNTKKRLYTIPKWFTTIENLLSINEHRMLLPMNSFNHNHCYGYIIRLLKHKIGTYNYVVRWDTATKSFITGHPTYLDDNTVHIKHCLPLVGSRHYTVFKDYDHCSLY</sequence>
<dbReference type="AlphaFoldDB" id="A0A9N8V5D1"/>